<dbReference type="GO" id="GO:0009986">
    <property type="term" value="C:cell surface"/>
    <property type="evidence" value="ECO:0007669"/>
    <property type="project" value="UniProtKB-SubCell"/>
</dbReference>
<dbReference type="InterPro" id="IPR016785">
    <property type="entry name" value="ComGD"/>
</dbReference>
<dbReference type="Pfam" id="PF07963">
    <property type="entry name" value="N_methyl"/>
    <property type="match status" value="1"/>
</dbReference>
<evidence type="ECO:0000256" key="3">
    <source>
        <dbReference type="SAM" id="Phobius"/>
    </source>
</evidence>
<dbReference type="EMBL" id="JACXSI010000013">
    <property type="protein sequence ID" value="MBD3108124.1"/>
    <property type="molecule type" value="Genomic_DNA"/>
</dbReference>
<sequence>MIKNGIRRLMLSESGFTLIEMLLVLSILLIIMATTIVAVPRYLEKREIESFLQQLSHDVHYAQALAIQDQSFYRVTLNTSSDIYFISKYTKRVFTREFPEGVSFMRGNSTMDSSVTAYASGIFSDSGTWIFKTEHYTYAFKIYLGEGRHTYHEQ</sequence>
<accession>A0A927CVW9</accession>
<dbReference type="NCBIfam" id="TIGR02532">
    <property type="entry name" value="IV_pilin_GFxxxE"/>
    <property type="match status" value="1"/>
</dbReference>
<name>A0A927CVW9_9BACI</name>
<gene>
    <name evidence="4" type="ORF">IEO70_07065</name>
</gene>
<keyword evidence="3" id="KW-1133">Transmembrane helix</keyword>
<dbReference type="Gene3D" id="3.30.700.10">
    <property type="entry name" value="Glycoprotein, Type 4 Pilin"/>
    <property type="match status" value="1"/>
</dbReference>
<evidence type="ECO:0000313" key="5">
    <source>
        <dbReference type="Proteomes" id="UP000602076"/>
    </source>
</evidence>
<dbReference type="RefSeq" id="WP_190997663.1">
    <property type="nucleotide sequence ID" value="NZ_JACXSI010000013.1"/>
</dbReference>
<evidence type="ECO:0000313" key="4">
    <source>
        <dbReference type="EMBL" id="MBD3108124.1"/>
    </source>
</evidence>
<keyword evidence="2" id="KW-0178">Competence</keyword>
<evidence type="ECO:0000256" key="1">
    <source>
        <dbReference type="ARBA" id="ARBA00004241"/>
    </source>
</evidence>
<dbReference type="PROSITE" id="PS00409">
    <property type="entry name" value="PROKAR_NTER_METHYL"/>
    <property type="match status" value="1"/>
</dbReference>
<comment type="subcellular location">
    <subcellularLocation>
        <location evidence="1">Cell surface</location>
    </subcellularLocation>
</comment>
<organism evidence="4 5">
    <name type="scientific">Peribacillus faecalis</name>
    <dbReference type="NCBI Taxonomy" id="2772559"/>
    <lineage>
        <taxon>Bacteria</taxon>
        <taxon>Bacillati</taxon>
        <taxon>Bacillota</taxon>
        <taxon>Bacilli</taxon>
        <taxon>Bacillales</taxon>
        <taxon>Bacillaceae</taxon>
        <taxon>Peribacillus</taxon>
    </lineage>
</organism>
<dbReference type="Proteomes" id="UP000602076">
    <property type="component" value="Unassembled WGS sequence"/>
</dbReference>
<dbReference type="PIRSF" id="PIRSF021292">
    <property type="entry name" value="Competence_ComGD"/>
    <property type="match status" value="1"/>
</dbReference>
<keyword evidence="5" id="KW-1185">Reference proteome</keyword>
<reference evidence="4" key="1">
    <citation type="submission" date="2020-09" db="EMBL/GenBank/DDBJ databases">
        <title>Bacillus faecalis sp. nov., a moderately halophilic bacterium isolated from cow faeces.</title>
        <authorList>
            <person name="Jiang L."/>
            <person name="Lee J."/>
        </authorList>
    </citation>
    <scope>NUCLEOTIDE SEQUENCE</scope>
    <source>
        <strain evidence="4">AGMB 02131</strain>
    </source>
</reference>
<feature type="transmembrane region" description="Helical" evidence="3">
    <location>
        <begin position="21"/>
        <end position="43"/>
    </location>
</feature>
<comment type="caution">
    <text evidence="4">The sequence shown here is derived from an EMBL/GenBank/DDBJ whole genome shotgun (WGS) entry which is preliminary data.</text>
</comment>
<evidence type="ECO:0000256" key="2">
    <source>
        <dbReference type="ARBA" id="ARBA00023287"/>
    </source>
</evidence>
<dbReference type="NCBIfam" id="NF040982">
    <property type="entry name" value="ComGD"/>
    <property type="match status" value="1"/>
</dbReference>
<keyword evidence="3" id="KW-0472">Membrane</keyword>
<proteinExistence type="predicted"/>
<dbReference type="InterPro" id="IPR045584">
    <property type="entry name" value="Pilin-like"/>
</dbReference>
<protein>
    <submittedName>
        <fullName evidence="4">Prepilin-type N-terminal cleavage/methylation domain-containing protein</fullName>
    </submittedName>
</protein>
<dbReference type="GO" id="GO:0030420">
    <property type="term" value="P:establishment of competence for transformation"/>
    <property type="evidence" value="ECO:0007669"/>
    <property type="project" value="UniProtKB-KW"/>
</dbReference>
<dbReference type="SUPFAM" id="SSF54523">
    <property type="entry name" value="Pili subunits"/>
    <property type="match status" value="1"/>
</dbReference>
<dbReference type="InterPro" id="IPR012902">
    <property type="entry name" value="N_methyl_site"/>
</dbReference>
<keyword evidence="3" id="KW-0812">Transmembrane</keyword>
<dbReference type="AlphaFoldDB" id="A0A927CVW9"/>